<evidence type="ECO:0000313" key="1">
    <source>
        <dbReference type="EMBL" id="LAA72594.1"/>
    </source>
</evidence>
<dbReference type="AlphaFoldDB" id="A0A2D4HKV9"/>
<dbReference type="EMBL" id="IACK01035851">
    <property type="protein sequence ID" value="LAA72594.1"/>
    <property type="molecule type" value="Transcribed_RNA"/>
</dbReference>
<reference evidence="1" key="2">
    <citation type="submission" date="2017-11" db="EMBL/GenBank/DDBJ databases">
        <title>Coralsnake Venomics: Analyses of Venom Gland Transcriptomes and Proteomes of Six Brazilian Taxa.</title>
        <authorList>
            <person name="Aird S.D."/>
            <person name="Jorge da Silva N."/>
            <person name="Qiu L."/>
            <person name="Villar-Briones A."/>
            <person name="Aparecida-Saddi V."/>
            <person name="Campos-Telles M.P."/>
            <person name="Grau M."/>
            <person name="Mikheyev A.S."/>
        </authorList>
    </citation>
    <scope>NUCLEOTIDE SEQUENCE</scope>
    <source>
        <tissue evidence="1">Venom_gland</tissue>
    </source>
</reference>
<name>A0A2D4HKV9_MICLE</name>
<protein>
    <submittedName>
        <fullName evidence="1">Uncharacterized protein</fullName>
    </submittedName>
</protein>
<accession>A0A2D4HKV9</accession>
<proteinExistence type="predicted"/>
<sequence length="99" mass="10527">MPPCVPGSSFRPQSEVQAFLGSPGLPEPQPHLSSPFLANEHTFKALKKTFPPSPADVIGCCLTESATDMKCCEKAGSKSIAAKEAEVNVTREKILRVSA</sequence>
<reference evidence="1" key="1">
    <citation type="submission" date="2017-07" db="EMBL/GenBank/DDBJ databases">
        <authorList>
            <person name="Mikheyev A."/>
            <person name="Grau M."/>
        </authorList>
    </citation>
    <scope>NUCLEOTIDE SEQUENCE</scope>
    <source>
        <tissue evidence="1">Venom_gland</tissue>
    </source>
</reference>
<organism evidence="1">
    <name type="scientific">Micrurus lemniscatus lemniscatus</name>
    <dbReference type="NCBI Taxonomy" id="129467"/>
    <lineage>
        <taxon>Eukaryota</taxon>
        <taxon>Metazoa</taxon>
        <taxon>Chordata</taxon>
        <taxon>Craniata</taxon>
        <taxon>Vertebrata</taxon>
        <taxon>Euteleostomi</taxon>
        <taxon>Lepidosauria</taxon>
        <taxon>Squamata</taxon>
        <taxon>Bifurcata</taxon>
        <taxon>Unidentata</taxon>
        <taxon>Episquamata</taxon>
        <taxon>Toxicofera</taxon>
        <taxon>Serpentes</taxon>
        <taxon>Colubroidea</taxon>
        <taxon>Elapidae</taxon>
        <taxon>Elapinae</taxon>
        <taxon>Micrurus</taxon>
    </lineage>
</organism>